<dbReference type="GO" id="GO:0046872">
    <property type="term" value="F:metal ion binding"/>
    <property type="evidence" value="ECO:0007669"/>
    <property type="project" value="UniProtKB-KW"/>
</dbReference>
<dbReference type="PROSITE" id="PS51918">
    <property type="entry name" value="RADICAL_SAM"/>
    <property type="match status" value="1"/>
</dbReference>
<evidence type="ECO:0000256" key="3">
    <source>
        <dbReference type="ARBA" id="ARBA00022691"/>
    </source>
</evidence>
<dbReference type="Gene3D" id="3.20.20.70">
    <property type="entry name" value="Aldolase class I"/>
    <property type="match status" value="1"/>
</dbReference>
<dbReference type="CDD" id="cd01335">
    <property type="entry name" value="Radical_SAM"/>
    <property type="match status" value="1"/>
</dbReference>
<keyword evidence="2" id="KW-0004">4Fe-4S</keyword>
<comment type="caution">
    <text evidence="9">The sequence shown here is derived from an EMBL/GenBank/DDBJ whole genome shotgun (WGS) entry which is preliminary data.</text>
</comment>
<dbReference type="EMBL" id="DTKJ01000037">
    <property type="protein sequence ID" value="HGZ11521.1"/>
    <property type="molecule type" value="Genomic_DNA"/>
</dbReference>
<protein>
    <submittedName>
        <fullName evidence="9">SynChlorMet cassette radical SAM/SPASM protein ScmF</fullName>
    </submittedName>
</protein>
<dbReference type="PANTHER" id="PTHR11228:SF7">
    <property type="entry name" value="PQQA PEPTIDE CYCLASE"/>
    <property type="match status" value="1"/>
</dbReference>
<evidence type="ECO:0000256" key="7">
    <source>
        <dbReference type="SAM" id="MobiDB-lite"/>
    </source>
</evidence>
<dbReference type="InterPro" id="IPR007197">
    <property type="entry name" value="rSAM"/>
</dbReference>
<name>A0A7C5EPA6_9BACT</name>
<dbReference type="InterPro" id="IPR013785">
    <property type="entry name" value="Aldolase_TIM"/>
</dbReference>
<accession>A0A7C5EPA6</accession>
<dbReference type="SFLD" id="SFLDS00029">
    <property type="entry name" value="Radical_SAM"/>
    <property type="match status" value="1"/>
</dbReference>
<keyword evidence="5" id="KW-0408">Iron</keyword>
<dbReference type="Pfam" id="PF04055">
    <property type="entry name" value="Radical_SAM"/>
    <property type="match status" value="1"/>
</dbReference>
<dbReference type="PIRSF" id="PIRSF037420">
    <property type="entry name" value="PQQ_syn_pqqE"/>
    <property type="match status" value="1"/>
</dbReference>
<dbReference type="GO" id="GO:0051539">
    <property type="term" value="F:4 iron, 4 sulfur cluster binding"/>
    <property type="evidence" value="ECO:0007669"/>
    <property type="project" value="UniProtKB-KW"/>
</dbReference>
<dbReference type="GO" id="GO:0003824">
    <property type="term" value="F:catalytic activity"/>
    <property type="evidence" value="ECO:0007669"/>
    <property type="project" value="InterPro"/>
</dbReference>
<feature type="domain" description="Radical SAM core" evidence="8">
    <location>
        <begin position="10"/>
        <end position="224"/>
    </location>
</feature>
<dbReference type="PANTHER" id="PTHR11228">
    <property type="entry name" value="RADICAL SAM DOMAIN PROTEIN"/>
    <property type="match status" value="1"/>
</dbReference>
<dbReference type="CDD" id="cd21109">
    <property type="entry name" value="SPASM"/>
    <property type="match status" value="1"/>
</dbReference>
<evidence type="ECO:0000256" key="4">
    <source>
        <dbReference type="ARBA" id="ARBA00022723"/>
    </source>
</evidence>
<gene>
    <name evidence="9" type="primary">scmF</name>
    <name evidence="9" type="ORF">ENW48_04835</name>
</gene>
<evidence type="ECO:0000313" key="9">
    <source>
        <dbReference type="EMBL" id="HGZ11521.1"/>
    </source>
</evidence>
<dbReference type="SMART" id="SM00729">
    <property type="entry name" value="Elp3"/>
    <property type="match status" value="1"/>
</dbReference>
<dbReference type="AlphaFoldDB" id="A0A7C5EPA6"/>
<dbReference type="SFLD" id="SFLDG01067">
    <property type="entry name" value="SPASM/twitch_domain_containing"/>
    <property type="match status" value="1"/>
</dbReference>
<evidence type="ECO:0000259" key="8">
    <source>
        <dbReference type="PROSITE" id="PS51918"/>
    </source>
</evidence>
<reference evidence="9" key="1">
    <citation type="journal article" date="2020" name="mSystems">
        <title>Genome- and Community-Level Interaction Insights into Carbon Utilization and Element Cycling Functions of Hydrothermarchaeota in Hydrothermal Sediment.</title>
        <authorList>
            <person name="Zhou Z."/>
            <person name="Liu Y."/>
            <person name="Xu W."/>
            <person name="Pan J."/>
            <person name="Luo Z.H."/>
            <person name="Li M."/>
        </authorList>
    </citation>
    <scope>NUCLEOTIDE SEQUENCE [LARGE SCALE GENOMIC DNA]</scope>
    <source>
        <strain evidence="9">SpSt-853</strain>
    </source>
</reference>
<dbReference type="SUPFAM" id="SSF102114">
    <property type="entry name" value="Radical SAM enzymes"/>
    <property type="match status" value="1"/>
</dbReference>
<keyword evidence="4" id="KW-0479">Metal-binding</keyword>
<evidence type="ECO:0000256" key="6">
    <source>
        <dbReference type="ARBA" id="ARBA00023014"/>
    </source>
</evidence>
<proteinExistence type="predicted"/>
<dbReference type="InterPro" id="IPR006638">
    <property type="entry name" value="Elp3/MiaA/NifB-like_rSAM"/>
</dbReference>
<dbReference type="NCBIfam" id="TIGR04251">
    <property type="entry name" value="SCM_rSAM_ScmF"/>
    <property type="match status" value="1"/>
</dbReference>
<feature type="region of interest" description="Disordered" evidence="7">
    <location>
        <begin position="364"/>
        <end position="391"/>
    </location>
</feature>
<evidence type="ECO:0000256" key="2">
    <source>
        <dbReference type="ARBA" id="ARBA00022485"/>
    </source>
</evidence>
<dbReference type="Pfam" id="PF13186">
    <property type="entry name" value="SPASM"/>
    <property type="match status" value="1"/>
</dbReference>
<dbReference type="InterPro" id="IPR017200">
    <property type="entry name" value="PqqE-like"/>
</dbReference>
<dbReference type="InterPro" id="IPR026346">
    <property type="entry name" value="SCM_rSAM_ScmF"/>
</dbReference>
<evidence type="ECO:0000256" key="1">
    <source>
        <dbReference type="ARBA" id="ARBA00001966"/>
    </source>
</evidence>
<keyword evidence="6" id="KW-0411">Iron-sulfur</keyword>
<dbReference type="InterPro" id="IPR023885">
    <property type="entry name" value="4Fe4S-binding_SPASM_dom"/>
</dbReference>
<dbReference type="InterPro" id="IPR058240">
    <property type="entry name" value="rSAM_sf"/>
</dbReference>
<evidence type="ECO:0000256" key="5">
    <source>
        <dbReference type="ARBA" id="ARBA00023004"/>
    </source>
</evidence>
<dbReference type="SFLD" id="SFLDG01386">
    <property type="entry name" value="main_SPASM_domain-containing"/>
    <property type="match status" value="1"/>
</dbReference>
<sequence>MSGPEPVNLAYPLRQLYCYLTEGCNLRCRHCWIVPEEDDTPRRSKAMLDPELFHFVVKQAKPLGLTGVKLTGGEPFLHPRIEDFLAIIHQEGLRLVVETNGVLLTPELARRVAAGKHPHISVSLDGADAETHEWVRQVPGSFKAALQGLGYLVEAGLRPQIIFCLLRQNYQQLEAVVRLAQELGAGSVKINLIQPSPRGDRLNEEGETLSVPEIVALGRWVELELAPQASIPLFFHHPPAFRPLSRMWQKNGWDCSVCSIRSILGLLADGSYALCGIGENLPEMVFGHASREPLERVWQEHPVLREIREGLPERLEGICGDCLHKGGCLGSCLAANYYQERHLWAPFWFCLKAAEADLFPPTRRRSSFTKPGVNPETGKNLAEPGNLSMTV</sequence>
<keyword evidence="3" id="KW-0949">S-adenosyl-L-methionine</keyword>
<organism evidence="9">
    <name type="scientific">Desulfobacca acetoxidans</name>
    <dbReference type="NCBI Taxonomy" id="60893"/>
    <lineage>
        <taxon>Bacteria</taxon>
        <taxon>Pseudomonadati</taxon>
        <taxon>Thermodesulfobacteriota</taxon>
        <taxon>Desulfobaccia</taxon>
        <taxon>Desulfobaccales</taxon>
        <taxon>Desulfobaccaceae</taxon>
        <taxon>Desulfobacca</taxon>
    </lineage>
</organism>
<comment type="cofactor">
    <cofactor evidence="1">
        <name>[4Fe-4S] cluster</name>
        <dbReference type="ChEBI" id="CHEBI:49883"/>
    </cofactor>
</comment>
<dbReference type="InterPro" id="IPR050377">
    <property type="entry name" value="Radical_SAM_PqqE_MftC-like"/>
</dbReference>